<dbReference type="Proteomes" id="UP000646827">
    <property type="component" value="Unassembled WGS sequence"/>
</dbReference>
<evidence type="ECO:0000256" key="5">
    <source>
        <dbReference type="ARBA" id="ARBA00023098"/>
    </source>
</evidence>
<keyword evidence="2 8" id="KW-0812">Transmembrane</keyword>
<dbReference type="PANTHER" id="PTHR21212:SF0">
    <property type="entry name" value="SEIPIN"/>
    <property type="match status" value="1"/>
</dbReference>
<name>A0A8H7S6R1_9FUNG</name>
<keyword evidence="6 8" id="KW-0472">Membrane</keyword>
<evidence type="ECO:0000256" key="1">
    <source>
        <dbReference type="ARBA" id="ARBA00004477"/>
    </source>
</evidence>
<protein>
    <recommendedName>
        <fullName evidence="11">Seipin</fullName>
    </recommendedName>
</protein>
<dbReference type="GO" id="GO:0006629">
    <property type="term" value="P:lipid metabolic process"/>
    <property type="evidence" value="ECO:0007669"/>
    <property type="project" value="UniProtKB-KW"/>
</dbReference>
<evidence type="ECO:0000256" key="2">
    <source>
        <dbReference type="ARBA" id="ARBA00022692"/>
    </source>
</evidence>
<reference evidence="9 10" key="1">
    <citation type="submission" date="2020-12" db="EMBL/GenBank/DDBJ databases">
        <title>Metabolic potential, ecology and presence of endohyphal bacteria is reflected in genomic diversity of Mucoromycotina.</title>
        <authorList>
            <person name="Muszewska A."/>
            <person name="Okrasinska A."/>
            <person name="Steczkiewicz K."/>
            <person name="Drgas O."/>
            <person name="Orlowska M."/>
            <person name="Perlinska-Lenart U."/>
            <person name="Aleksandrzak-Piekarczyk T."/>
            <person name="Szatraj K."/>
            <person name="Zielenkiewicz U."/>
            <person name="Pilsyk S."/>
            <person name="Malc E."/>
            <person name="Mieczkowski P."/>
            <person name="Kruszewska J.S."/>
            <person name="Biernat P."/>
            <person name="Pawlowska J."/>
        </authorList>
    </citation>
    <scope>NUCLEOTIDE SEQUENCE [LARGE SCALE GENOMIC DNA]</scope>
    <source>
        <strain evidence="9 10">CBS 142.35</strain>
    </source>
</reference>
<dbReference type="GO" id="GO:0005789">
    <property type="term" value="C:endoplasmic reticulum membrane"/>
    <property type="evidence" value="ECO:0007669"/>
    <property type="project" value="UniProtKB-SubCell"/>
</dbReference>
<evidence type="ECO:0000256" key="8">
    <source>
        <dbReference type="SAM" id="Phobius"/>
    </source>
</evidence>
<feature type="compositionally biased region" description="Polar residues" evidence="7">
    <location>
        <begin position="372"/>
        <end position="384"/>
    </location>
</feature>
<feature type="region of interest" description="Disordered" evidence="7">
    <location>
        <begin position="1"/>
        <end position="65"/>
    </location>
</feature>
<feature type="transmembrane region" description="Helical" evidence="8">
    <location>
        <begin position="103"/>
        <end position="122"/>
    </location>
</feature>
<accession>A0A8H7S6R1</accession>
<dbReference type="Pfam" id="PF06775">
    <property type="entry name" value="Seipin"/>
    <property type="match status" value="1"/>
</dbReference>
<evidence type="ECO:0000256" key="6">
    <source>
        <dbReference type="ARBA" id="ARBA00023136"/>
    </source>
</evidence>
<proteinExistence type="predicted"/>
<comment type="caution">
    <text evidence="9">The sequence shown here is derived from an EMBL/GenBank/DDBJ whole genome shotgun (WGS) entry which is preliminary data.</text>
</comment>
<evidence type="ECO:0000256" key="7">
    <source>
        <dbReference type="SAM" id="MobiDB-lite"/>
    </source>
</evidence>
<keyword evidence="10" id="KW-1185">Reference proteome</keyword>
<sequence>MESESSRSRREQQDNSDNFQVVPSTPSYSDTEEPLLGHDRDQEDPSDSNQELVKGEGDTEELEPVEWSPAMKMIGGIIKKVASPILRIVFAPQAQRTFIKGTAIVIVLLWVLLTSITAYITFYRQYVPKTAHIEPIYFQYHQQQEGPLGVVDLTHGKAYVPLRHEQAYDVSVQLHVPTSDINFDLGNFMIKTWLQTADGTSVVHSSRPAILRYQSKTQRILHVFAKALPLLVGLSEESQVITVPLIKGYMEDKSKSVTQAIVSVSTHQLQLYDANIHVIADFRGLRHYMYHRRFITASGFIIMFILIEIICAAIAWKFFGQNLWNKIHAVFEQMELEEQLRREEEQENPEDGSVAAENRNEEEEDGYDAYHNEQNPLGSSTGVDTTIHHQHQQQRH</sequence>
<evidence type="ECO:0000313" key="9">
    <source>
        <dbReference type="EMBL" id="KAG2223083.1"/>
    </source>
</evidence>
<gene>
    <name evidence="9" type="ORF">INT45_008931</name>
</gene>
<comment type="subcellular location">
    <subcellularLocation>
        <location evidence="1">Endoplasmic reticulum membrane</location>
        <topology evidence="1">Multi-pass membrane protein</topology>
    </subcellularLocation>
</comment>
<dbReference type="InterPro" id="IPR009617">
    <property type="entry name" value="Seipin"/>
</dbReference>
<feature type="compositionally biased region" description="Basic and acidic residues" evidence="7">
    <location>
        <begin position="1"/>
        <end position="13"/>
    </location>
</feature>
<keyword evidence="4 8" id="KW-1133">Transmembrane helix</keyword>
<dbReference type="AlphaFoldDB" id="A0A8H7S6R1"/>
<feature type="region of interest" description="Disordered" evidence="7">
    <location>
        <begin position="340"/>
        <end position="396"/>
    </location>
</feature>
<feature type="compositionally biased region" description="Polar residues" evidence="7">
    <location>
        <begin position="15"/>
        <end position="29"/>
    </location>
</feature>
<evidence type="ECO:0000256" key="4">
    <source>
        <dbReference type="ARBA" id="ARBA00022989"/>
    </source>
</evidence>
<dbReference type="CDD" id="cd23995">
    <property type="entry name" value="Seipin_BSCL2_like"/>
    <property type="match status" value="1"/>
</dbReference>
<dbReference type="EMBL" id="JAEPRB010000068">
    <property type="protein sequence ID" value="KAG2223083.1"/>
    <property type="molecule type" value="Genomic_DNA"/>
</dbReference>
<organism evidence="9 10">
    <name type="scientific">Circinella minor</name>
    <dbReference type="NCBI Taxonomy" id="1195481"/>
    <lineage>
        <taxon>Eukaryota</taxon>
        <taxon>Fungi</taxon>
        <taxon>Fungi incertae sedis</taxon>
        <taxon>Mucoromycota</taxon>
        <taxon>Mucoromycotina</taxon>
        <taxon>Mucoromycetes</taxon>
        <taxon>Mucorales</taxon>
        <taxon>Lichtheimiaceae</taxon>
        <taxon>Circinella</taxon>
    </lineage>
</organism>
<dbReference type="GO" id="GO:0140042">
    <property type="term" value="P:lipid droplet formation"/>
    <property type="evidence" value="ECO:0007669"/>
    <property type="project" value="UniProtKB-ARBA"/>
</dbReference>
<dbReference type="PANTHER" id="PTHR21212">
    <property type="entry name" value="BERNARDINELLI-SEIP CONGENITAL LIPODYSTROPHY 2 HOMOLOG BSCL2 PROTEIN"/>
    <property type="match status" value="1"/>
</dbReference>
<feature type="transmembrane region" description="Helical" evidence="8">
    <location>
        <begin position="294"/>
        <end position="316"/>
    </location>
</feature>
<evidence type="ECO:0000256" key="3">
    <source>
        <dbReference type="ARBA" id="ARBA00022824"/>
    </source>
</evidence>
<keyword evidence="3" id="KW-0256">Endoplasmic reticulum</keyword>
<evidence type="ECO:0000313" key="10">
    <source>
        <dbReference type="Proteomes" id="UP000646827"/>
    </source>
</evidence>
<dbReference type="OrthoDB" id="3990054at2759"/>
<keyword evidence="5" id="KW-0443">Lipid metabolism</keyword>
<evidence type="ECO:0008006" key="11">
    <source>
        <dbReference type="Google" id="ProtNLM"/>
    </source>
</evidence>